<feature type="transmembrane region" description="Helical" evidence="7">
    <location>
        <begin position="218"/>
        <end position="238"/>
    </location>
</feature>
<evidence type="ECO:0000256" key="4">
    <source>
        <dbReference type="ARBA" id="ARBA00022692"/>
    </source>
</evidence>
<evidence type="ECO:0000256" key="1">
    <source>
        <dbReference type="ARBA" id="ARBA00004651"/>
    </source>
</evidence>
<feature type="transmembrane region" description="Helical" evidence="7">
    <location>
        <begin position="20"/>
        <end position="38"/>
    </location>
</feature>
<comment type="subcellular location">
    <subcellularLocation>
        <location evidence="1 7">Cell membrane</location>
        <topology evidence="1 7">Multi-pass membrane protein</topology>
    </subcellularLocation>
</comment>
<reference evidence="8" key="1">
    <citation type="submission" date="2023-07" db="EMBL/GenBank/DDBJ databases">
        <title>Functional and genomic diversity of the sorghum phyllosphere microbiome.</title>
        <authorList>
            <person name="Shade A."/>
        </authorList>
    </citation>
    <scope>NUCLEOTIDE SEQUENCE</scope>
    <source>
        <strain evidence="8">SORGH_AS_0457</strain>
    </source>
</reference>
<evidence type="ECO:0000256" key="5">
    <source>
        <dbReference type="ARBA" id="ARBA00022989"/>
    </source>
</evidence>
<dbReference type="EMBL" id="JAUTAS010000001">
    <property type="protein sequence ID" value="MDQ1107927.1"/>
    <property type="molecule type" value="Genomic_DNA"/>
</dbReference>
<name>A0AAP5E9A5_9GAMM</name>
<proteinExistence type="inferred from homology"/>
<keyword evidence="3 7" id="KW-1003">Cell membrane</keyword>
<dbReference type="InterPro" id="IPR002010">
    <property type="entry name" value="T3SS_IM_R"/>
</dbReference>
<dbReference type="Proteomes" id="UP001226084">
    <property type="component" value="Unassembled WGS sequence"/>
</dbReference>
<dbReference type="PANTHER" id="PTHR30065:SF1">
    <property type="entry name" value="SURFACE PRESENTATION OF ANTIGENS PROTEIN SPAR"/>
    <property type="match status" value="1"/>
</dbReference>
<dbReference type="InterPro" id="IPR006304">
    <property type="entry name" value="T3SS_SpaR/YscT"/>
</dbReference>
<evidence type="ECO:0000256" key="2">
    <source>
        <dbReference type="ARBA" id="ARBA00009772"/>
    </source>
</evidence>
<comment type="similarity">
    <text evidence="2 7">Belongs to the FliR/MopE/SpaR family.</text>
</comment>
<keyword evidence="6 7" id="KW-0472">Membrane</keyword>
<dbReference type="NCBIfam" id="TIGR01401">
    <property type="entry name" value="fliR_like_III"/>
    <property type="match status" value="1"/>
</dbReference>
<dbReference type="PRINTS" id="PR00953">
    <property type="entry name" value="TYPE3IMRPROT"/>
</dbReference>
<keyword evidence="4 7" id="KW-0812">Transmembrane</keyword>
<dbReference type="AlphaFoldDB" id="A0AAP5E9A5"/>
<evidence type="ECO:0000256" key="7">
    <source>
        <dbReference type="RuleBase" id="RU362072"/>
    </source>
</evidence>
<protein>
    <submittedName>
        <fullName evidence="8">Type III secretion protein SpaR/YscT/HrcT</fullName>
    </submittedName>
</protein>
<gene>
    <name evidence="8" type="ORF">QE424_001086</name>
</gene>
<feature type="transmembrane region" description="Helical" evidence="7">
    <location>
        <begin position="84"/>
        <end position="102"/>
    </location>
</feature>
<evidence type="ECO:0000256" key="6">
    <source>
        <dbReference type="ARBA" id="ARBA00023136"/>
    </source>
</evidence>
<feature type="transmembrane region" description="Helical" evidence="7">
    <location>
        <begin position="134"/>
        <end position="153"/>
    </location>
</feature>
<sequence length="263" mass="27898">MQLSALDTELVALARDHGLPALLGMARIGACLVWIPYLSPGVMPAKMTRTVVAMMILIGLWPSTAGATVPPDILSMAGVVLREVLIGTAIGLVVALPFHIFHGMGAIIDNQRGAGIGAMLDPVSGMEATETSNLLQLMSVVVFLATDGMIVLLEVIQDSYVLIPMGGVLALDLARVQDFAGTLLAGAVRMALPVLLLLFLVEVLLGVLSRFAQQMNPFSISLAVKSYIAFIALLFYLMPTVAQQVPLIRDSTDALQLLLAVPR</sequence>
<dbReference type="GO" id="GO:0006605">
    <property type="term" value="P:protein targeting"/>
    <property type="evidence" value="ECO:0007669"/>
    <property type="project" value="UniProtKB-UniRule"/>
</dbReference>
<evidence type="ECO:0000256" key="3">
    <source>
        <dbReference type="ARBA" id="ARBA00022475"/>
    </source>
</evidence>
<keyword evidence="5 7" id="KW-1133">Transmembrane helix</keyword>
<dbReference type="RefSeq" id="WP_095363514.1">
    <property type="nucleotide sequence ID" value="NZ_CP088000.1"/>
</dbReference>
<dbReference type="GO" id="GO:0005886">
    <property type="term" value="C:plasma membrane"/>
    <property type="evidence" value="ECO:0007669"/>
    <property type="project" value="UniProtKB-SubCell"/>
</dbReference>
<accession>A0AAP5E9A5</accession>
<dbReference type="PANTHER" id="PTHR30065">
    <property type="entry name" value="FLAGELLAR BIOSYNTHETIC PROTEIN FLIR"/>
    <property type="match status" value="1"/>
</dbReference>
<feature type="transmembrane region" description="Helical" evidence="7">
    <location>
        <begin position="188"/>
        <end position="212"/>
    </location>
</feature>
<comment type="caution">
    <text evidence="8">The sequence shown here is derived from an EMBL/GenBank/DDBJ whole genome shotgun (WGS) entry which is preliminary data.</text>
</comment>
<dbReference type="Pfam" id="PF01311">
    <property type="entry name" value="Bac_export_1"/>
    <property type="match status" value="1"/>
</dbReference>
<organism evidence="8 9">
    <name type="scientific">Stenotrophomonas rhizophila</name>
    <dbReference type="NCBI Taxonomy" id="216778"/>
    <lineage>
        <taxon>Bacteria</taxon>
        <taxon>Pseudomonadati</taxon>
        <taxon>Pseudomonadota</taxon>
        <taxon>Gammaproteobacteria</taxon>
        <taxon>Lysobacterales</taxon>
        <taxon>Lysobacteraceae</taxon>
        <taxon>Stenotrophomonas</taxon>
    </lineage>
</organism>
<evidence type="ECO:0000313" key="9">
    <source>
        <dbReference type="Proteomes" id="UP001226084"/>
    </source>
</evidence>
<evidence type="ECO:0000313" key="8">
    <source>
        <dbReference type="EMBL" id="MDQ1107927.1"/>
    </source>
</evidence>
<feature type="transmembrane region" description="Helical" evidence="7">
    <location>
        <begin position="50"/>
        <end position="69"/>
    </location>
</feature>